<accession>A0A2P1EKV9</accession>
<sequence>MDIIFVPENLLSKKDHLSPSGKYQLTIETYKTKPGCWNYTRGIVYKIESGEIIHTIDRNYSDFIFKFFNRNDKEWLFCGKTYYSQCFINLETGNLYDNSNECNPYSLCWTDIQSNPTGTILAVECCVWGGGDFITFYDFTDPELGWKEIPFTEDENYFLYIYNKYNTCWINDTQFEYTYYNQWSNHFQKFVENLTEEEYIESKNIPNDIIDKFYYRVVLEVKDKVEYVIKESCEEHKQENN</sequence>
<reference evidence="2" key="1">
    <citation type="submission" date="2018-01" db="EMBL/GenBank/DDBJ databases">
        <title>Testimony of 'menage a trois' revealed by the proteome of Megavirus virophage.</title>
        <authorList>
            <person name="Jeudy S."/>
            <person name="Bertaux L."/>
            <person name="Alempic J.-M."/>
            <person name="Lartigue A."/>
            <person name="Legendre M."/>
            <person name="Philippe N."/>
            <person name="Beucher L."/>
            <person name="Biondi E."/>
            <person name="Juul S."/>
            <person name="Turner D."/>
            <person name="Coute Y."/>
            <person name="Claverie J.-M."/>
            <person name="Abergel C."/>
        </authorList>
    </citation>
    <scope>NUCLEOTIDE SEQUENCE [LARGE SCALE GENOMIC DNA]</scope>
</reference>
<evidence type="ECO:0000313" key="2">
    <source>
        <dbReference type="Proteomes" id="UP000289600"/>
    </source>
</evidence>
<keyword evidence="2" id="KW-1185">Reference proteome</keyword>
<name>A0A2P1EKV9_9VIRU</name>
<dbReference type="EMBL" id="MG807320">
    <property type="protein sequence ID" value="AVL94521.1"/>
    <property type="molecule type" value="Genomic_DNA"/>
</dbReference>
<evidence type="ECO:0000313" key="1">
    <source>
        <dbReference type="EMBL" id="AVL94521.1"/>
    </source>
</evidence>
<gene>
    <name evidence="1" type="ORF">mc_135</name>
</gene>
<proteinExistence type="predicted"/>
<dbReference type="Proteomes" id="UP000289600">
    <property type="component" value="Segment"/>
</dbReference>
<organism evidence="1 2">
    <name type="scientific">Moumouvirus australiensis</name>
    <dbReference type="NCBI Taxonomy" id="2109587"/>
    <lineage>
        <taxon>Viruses</taxon>
        <taxon>Varidnaviria</taxon>
        <taxon>Bamfordvirae</taxon>
        <taxon>Nucleocytoviricota</taxon>
        <taxon>Megaviricetes</taxon>
        <taxon>Imitervirales</taxon>
        <taxon>Mimiviridae</taxon>
        <taxon>Megamimivirinae</taxon>
        <taxon>Moumouvirus</taxon>
        <taxon>Moumouvirus australiense</taxon>
    </lineage>
</organism>
<protein>
    <submittedName>
        <fullName evidence="1">Uncharacterized protein</fullName>
    </submittedName>
</protein>